<protein>
    <recommendedName>
        <fullName evidence="8">SET domain-containing protein</fullName>
    </recommendedName>
</protein>
<dbReference type="GO" id="GO:0005694">
    <property type="term" value="C:chromosome"/>
    <property type="evidence" value="ECO:0007669"/>
    <property type="project" value="UniProtKB-SubCell"/>
</dbReference>
<dbReference type="InterPro" id="IPR050973">
    <property type="entry name" value="H3K9_Histone-Lys_N-MTase"/>
</dbReference>
<dbReference type="GO" id="GO:0008168">
    <property type="term" value="F:methyltransferase activity"/>
    <property type="evidence" value="ECO:0007669"/>
    <property type="project" value="UniProtKB-KW"/>
</dbReference>
<organism evidence="9 10">
    <name type="scientific">Pristionchus fissidentatus</name>
    <dbReference type="NCBI Taxonomy" id="1538716"/>
    <lineage>
        <taxon>Eukaryota</taxon>
        <taxon>Metazoa</taxon>
        <taxon>Ecdysozoa</taxon>
        <taxon>Nematoda</taxon>
        <taxon>Chromadorea</taxon>
        <taxon>Rhabditida</taxon>
        <taxon>Rhabditina</taxon>
        <taxon>Diplogasteromorpha</taxon>
        <taxon>Diplogasteroidea</taxon>
        <taxon>Neodiplogasteridae</taxon>
        <taxon>Pristionchus</taxon>
    </lineage>
</organism>
<comment type="subcellular location">
    <subcellularLocation>
        <location evidence="1">Chromosome</location>
    </subcellularLocation>
</comment>
<keyword evidence="6" id="KW-0479">Metal-binding</keyword>
<keyword evidence="7" id="KW-0862">Zinc</keyword>
<dbReference type="Proteomes" id="UP001432322">
    <property type="component" value="Unassembled WGS sequence"/>
</dbReference>
<proteinExistence type="predicted"/>
<dbReference type="EMBL" id="BTSY01000007">
    <property type="protein sequence ID" value="GMT35123.1"/>
    <property type="molecule type" value="Genomic_DNA"/>
</dbReference>
<feature type="domain" description="SET" evidence="8">
    <location>
        <begin position="28"/>
        <end position="82"/>
    </location>
</feature>
<dbReference type="GO" id="GO:0032259">
    <property type="term" value="P:methylation"/>
    <property type="evidence" value="ECO:0007669"/>
    <property type="project" value="UniProtKB-KW"/>
</dbReference>
<evidence type="ECO:0000256" key="7">
    <source>
        <dbReference type="ARBA" id="ARBA00022833"/>
    </source>
</evidence>
<keyword evidence="5" id="KW-0949">S-adenosyl-L-methionine</keyword>
<evidence type="ECO:0000256" key="3">
    <source>
        <dbReference type="ARBA" id="ARBA00022603"/>
    </source>
</evidence>
<evidence type="ECO:0000256" key="2">
    <source>
        <dbReference type="ARBA" id="ARBA00022454"/>
    </source>
</evidence>
<evidence type="ECO:0000256" key="4">
    <source>
        <dbReference type="ARBA" id="ARBA00022679"/>
    </source>
</evidence>
<dbReference type="Gene3D" id="2.170.270.10">
    <property type="entry name" value="SET domain"/>
    <property type="match status" value="1"/>
</dbReference>
<evidence type="ECO:0000313" key="10">
    <source>
        <dbReference type="Proteomes" id="UP001432322"/>
    </source>
</evidence>
<dbReference type="InterPro" id="IPR001214">
    <property type="entry name" value="SET_dom"/>
</dbReference>
<name>A0AAV5WWR1_9BILA</name>
<keyword evidence="10" id="KW-1185">Reference proteome</keyword>
<accession>A0AAV5WWR1</accession>
<evidence type="ECO:0000256" key="6">
    <source>
        <dbReference type="ARBA" id="ARBA00022723"/>
    </source>
</evidence>
<evidence type="ECO:0000313" key="9">
    <source>
        <dbReference type="EMBL" id="GMT35123.1"/>
    </source>
</evidence>
<dbReference type="GO" id="GO:0046872">
    <property type="term" value="F:metal ion binding"/>
    <property type="evidence" value="ECO:0007669"/>
    <property type="project" value="UniProtKB-KW"/>
</dbReference>
<dbReference type="SUPFAM" id="SSF82199">
    <property type="entry name" value="SET domain"/>
    <property type="match status" value="1"/>
</dbReference>
<dbReference type="AlphaFoldDB" id="A0AAV5WWR1"/>
<dbReference type="InterPro" id="IPR046341">
    <property type="entry name" value="SET_dom_sf"/>
</dbReference>
<gene>
    <name evidence="9" type="ORF">PFISCL1PPCAC_26420</name>
</gene>
<keyword evidence="3" id="KW-0489">Methyltransferase</keyword>
<comment type="caution">
    <text evidence="9">The sequence shown here is derived from an EMBL/GenBank/DDBJ whole genome shotgun (WGS) entry which is preliminary data.</text>
</comment>
<keyword evidence="2" id="KW-0158">Chromosome</keyword>
<dbReference type="Pfam" id="PF00856">
    <property type="entry name" value="SET"/>
    <property type="match status" value="1"/>
</dbReference>
<keyword evidence="4" id="KW-0808">Transferase</keyword>
<sequence length="109" mass="12144">MCFDLSPPGQFRKIDHGSKGATSVLTITLDDRANEFKYINHSCTPNSLICAIYSHEYGAHLHGVSAFARRTINAYSEITFDYYKPKDYFRFDCACGGYACRGIKGGDIA</sequence>
<dbReference type="PANTHER" id="PTHR46223:SF3">
    <property type="entry name" value="HISTONE-LYSINE N-METHYLTRANSFERASE SET-23"/>
    <property type="match status" value="1"/>
</dbReference>
<evidence type="ECO:0000259" key="8">
    <source>
        <dbReference type="Pfam" id="PF00856"/>
    </source>
</evidence>
<evidence type="ECO:0000256" key="1">
    <source>
        <dbReference type="ARBA" id="ARBA00004286"/>
    </source>
</evidence>
<dbReference type="PANTHER" id="PTHR46223">
    <property type="entry name" value="HISTONE-LYSINE N-METHYLTRANSFERASE SUV39H"/>
    <property type="match status" value="1"/>
</dbReference>
<evidence type="ECO:0000256" key="5">
    <source>
        <dbReference type="ARBA" id="ARBA00022691"/>
    </source>
</evidence>
<reference evidence="9" key="1">
    <citation type="submission" date="2023-10" db="EMBL/GenBank/DDBJ databases">
        <title>Genome assembly of Pristionchus species.</title>
        <authorList>
            <person name="Yoshida K."/>
            <person name="Sommer R.J."/>
        </authorList>
    </citation>
    <scope>NUCLEOTIDE SEQUENCE</scope>
    <source>
        <strain evidence="9">RS5133</strain>
    </source>
</reference>